<dbReference type="Proteomes" id="UP000002747">
    <property type="component" value="Chromosome"/>
</dbReference>
<dbReference type="KEGG" id="pay:PAU_03443"/>
<evidence type="ECO:0000313" key="2">
    <source>
        <dbReference type="Proteomes" id="UP000002747"/>
    </source>
</evidence>
<dbReference type="AlphaFoldDB" id="C7BJK6"/>
<dbReference type="EMBL" id="FM162591">
    <property type="protein sequence ID" value="CAQ85531.1"/>
    <property type="molecule type" value="Genomic_DNA"/>
</dbReference>
<gene>
    <name evidence="1" type="ordered locus">PAU_03443</name>
</gene>
<dbReference type="STRING" id="291112.PAU_03443"/>
<evidence type="ECO:0000313" key="1">
    <source>
        <dbReference type="EMBL" id="CAQ85531.1"/>
    </source>
</evidence>
<name>C7BJK6_PHOAA</name>
<reference evidence="1 2" key="1">
    <citation type="journal article" date="2009" name="BMC Genomics">
        <title>Comparative genomics of the emerging human pathogen Photorhabdus asymbiotica with the insect pathogen Photorhabdus luminescens.</title>
        <authorList>
            <person name="Wilkinson P."/>
            <person name="Waterfield N.R."/>
            <person name="Crossman L."/>
            <person name="Corton C."/>
            <person name="Sanchez-Contreras M."/>
            <person name="Vlisidou I."/>
            <person name="Barron A."/>
            <person name="Bignell A."/>
            <person name="Clark L."/>
            <person name="Ormond D."/>
            <person name="Mayho M."/>
            <person name="Bason N."/>
            <person name="Smith F."/>
            <person name="Simmonds M."/>
            <person name="Churcher C."/>
            <person name="Harris D."/>
            <person name="Thompson N.R."/>
            <person name="Quail M."/>
            <person name="Parkhill J."/>
            <person name="ffrench-Constant R.H."/>
        </authorList>
    </citation>
    <scope>NUCLEOTIDE SEQUENCE [LARGE SCALE GENOMIC DNA]</scope>
    <source>
        <strain evidence="2">ATCC 43949 / 3105-77</strain>
    </source>
</reference>
<accession>C7BJK6</accession>
<protein>
    <submittedName>
        <fullName evidence="1">Uncharacterized protein</fullName>
    </submittedName>
</protein>
<organism evidence="1 2">
    <name type="scientific">Photorhabdus asymbiotica subsp. asymbiotica (strain ATCC 43949 / 3105-77)</name>
    <name type="common">Xenorhabdus luminescens (strain 2)</name>
    <dbReference type="NCBI Taxonomy" id="553480"/>
    <lineage>
        <taxon>Bacteria</taxon>
        <taxon>Pseudomonadati</taxon>
        <taxon>Pseudomonadota</taxon>
        <taxon>Gammaproteobacteria</taxon>
        <taxon>Enterobacterales</taxon>
        <taxon>Morganellaceae</taxon>
        <taxon>Photorhabdus</taxon>
    </lineage>
</organism>
<proteinExistence type="predicted"/>
<sequence>MKYALLTQDQALAYLTAFENDIKSWRDSIYSIVDPLSSFTGNIKDALGVFKVAKHLKLPNIGMVKHIKNELKGNGER</sequence>